<dbReference type="CDD" id="cd00093">
    <property type="entry name" value="HTH_XRE"/>
    <property type="match status" value="1"/>
</dbReference>
<keyword evidence="1" id="KW-0238">DNA-binding</keyword>
<dbReference type="EMBL" id="QGDQ01000028">
    <property type="protein sequence ID" value="PWJ48828.1"/>
    <property type="molecule type" value="Genomic_DNA"/>
</dbReference>
<dbReference type="Pfam" id="PF01381">
    <property type="entry name" value="HTH_3"/>
    <property type="match status" value="1"/>
</dbReference>
<protein>
    <submittedName>
        <fullName evidence="3">Putative transcriptional regulator</fullName>
    </submittedName>
</protein>
<evidence type="ECO:0000313" key="4">
    <source>
        <dbReference type="Proteomes" id="UP000245469"/>
    </source>
</evidence>
<organism evidence="3 4">
    <name type="scientific">Quadrisphaera granulorum</name>
    <dbReference type="NCBI Taxonomy" id="317664"/>
    <lineage>
        <taxon>Bacteria</taxon>
        <taxon>Bacillati</taxon>
        <taxon>Actinomycetota</taxon>
        <taxon>Actinomycetes</taxon>
        <taxon>Kineosporiales</taxon>
        <taxon>Kineosporiaceae</taxon>
        <taxon>Quadrisphaera</taxon>
    </lineage>
</organism>
<comment type="caution">
    <text evidence="3">The sequence shown here is derived from an EMBL/GenBank/DDBJ whole genome shotgun (WGS) entry which is preliminary data.</text>
</comment>
<reference evidence="3 4" key="1">
    <citation type="submission" date="2018-03" db="EMBL/GenBank/DDBJ databases">
        <title>Genomic Encyclopedia of Archaeal and Bacterial Type Strains, Phase II (KMG-II): from individual species to whole genera.</title>
        <authorList>
            <person name="Goeker M."/>
        </authorList>
    </citation>
    <scope>NUCLEOTIDE SEQUENCE [LARGE SCALE GENOMIC DNA]</scope>
    <source>
        <strain evidence="3 4">DSM 44889</strain>
    </source>
</reference>
<sequence length="497" mass="53749">MSTDATARPTAPETGLDALTVGRRVRHLRTAKGMTLEDLATAVGRAPSQVSVLENGKREPKLSLLQAVAGALGCPLAELLQEAPPSHRDALEITLERHQRGAVFAGLGLPEVRVGRGLPTDVLELVVGLQEEVLRLHAERSATPEEARRANAELRAQMRSRDNHEPQLEERAAELLRAVGHTGGPLSQGRAAALATHLGFSLHYVGDLPPTTRSVTDLEHGRIYLPALRVGGAGGSGDPRTTLLQALASIVLGHEEPRSYAQLLRQRVESNYLSAALLMPQDSAVAFLRGAKADRELSVEDLRDAFAVPYETAAHRFTNLATVHLDLPVHFMKVDRAGRILKAYENDGVRFPTDALGAVEGQPVCRHWTVRTVFDIADQLSPYHQYTDTAAGTFWCTARTQPSSLGDSLDHSVALGVPYAHVKWFRGRATTERATSRCPDPACCRQAAPDVAARWEGRSWASPRTPASLLASTPVGSFGGVDTPAVYDFLQAHAPKR</sequence>
<evidence type="ECO:0000259" key="2">
    <source>
        <dbReference type="PROSITE" id="PS50943"/>
    </source>
</evidence>
<dbReference type="Proteomes" id="UP000245469">
    <property type="component" value="Unassembled WGS sequence"/>
</dbReference>
<dbReference type="AlphaFoldDB" id="A0A315ZVD1"/>
<dbReference type="Gene3D" id="1.10.260.40">
    <property type="entry name" value="lambda repressor-like DNA-binding domains"/>
    <property type="match status" value="1"/>
</dbReference>
<evidence type="ECO:0000313" key="3">
    <source>
        <dbReference type="EMBL" id="PWJ48828.1"/>
    </source>
</evidence>
<dbReference type="InterPro" id="IPR010982">
    <property type="entry name" value="Lambda_DNA-bd_dom_sf"/>
</dbReference>
<feature type="domain" description="HTH cro/C1-type" evidence="2">
    <location>
        <begin position="25"/>
        <end position="79"/>
    </location>
</feature>
<name>A0A315ZVD1_9ACTN</name>
<dbReference type="PROSITE" id="PS50943">
    <property type="entry name" value="HTH_CROC1"/>
    <property type="match status" value="1"/>
</dbReference>
<dbReference type="PANTHER" id="PTHR46797">
    <property type="entry name" value="HTH-TYPE TRANSCRIPTIONAL REGULATOR"/>
    <property type="match status" value="1"/>
</dbReference>
<dbReference type="GO" id="GO:0003677">
    <property type="term" value="F:DNA binding"/>
    <property type="evidence" value="ECO:0007669"/>
    <property type="project" value="UniProtKB-KW"/>
</dbReference>
<proteinExistence type="predicted"/>
<gene>
    <name evidence="3" type="ORF">BXY45_12830</name>
</gene>
<keyword evidence="4" id="KW-1185">Reference proteome</keyword>
<dbReference type="PANTHER" id="PTHR46797:SF1">
    <property type="entry name" value="METHYLPHOSPHONATE SYNTHASE"/>
    <property type="match status" value="1"/>
</dbReference>
<dbReference type="GO" id="GO:0005829">
    <property type="term" value="C:cytosol"/>
    <property type="evidence" value="ECO:0007669"/>
    <property type="project" value="TreeGrafter"/>
</dbReference>
<dbReference type="RefSeq" id="WP_245961909.1">
    <property type="nucleotide sequence ID" value="NZ_QGDQ01000028.1"/>
</dbReference>
<dbReference type="InterPro" id="IPR001387">
    <property type="entry name" value="Cro/C1-type_HTH"/>
</dbReference>
<dbReference type="SMART" id="SM00530">
    <property type="entry name" value="HTH_XRE"/>
    <property type="match status" value="1"/>
</dbReference>
<dbReference type="GO" id="GO:0003700">
    <property type="term" value="F:DNA-binding transcription factor activity"/>
    <property type="evidence" value="ECO:0007669"/>
    <property type="project" value="TreeGrafter"/>
</dbReference>
<evidence type="ECO:0000256" key="1">
    <source>
        <dbReference type="ARBA" id="ARBA00023125"/>
    </source>
</evidence>
<dbReference type="SUPFAM" id="SSF47413">
    <property type="entry name" value="lambda repressor-like DNA-binding domains"/>
    <property type="match status" value="1"/>
</dbReference>
<dbReference type="InterPro" id="IPR050807">
    <property type="entry name" value="TransReg_Diox_bact_type"/>
</dbReference>
<accession>A0A315ZVD1</accession>